<feature type="region of interest" description="Disordered" evidence="1">
    <location>
        <begin position="1"/>
        <end position="53"/>
    </location>
</feature>
<feature type="compositionally biased region" description="Basic and acidic residues" evidence="1">
    <location>
        <begin position="37"/>
        <end position="53"/>
    </location>
</feature>
<feature type="region of interest" description="Disordered" evidence="1">
    <location>
        <begin position="453"/>
        <end position="491"/>
    </location>
</feature>
<reference evidence="2 3" key="1">
    <citation type="submission" date="2021-08" db="EMBL/GenBank/DDBJ databases">
        <title>Draft Genome Sequence of Phanerochaete sordida strain YK-624.</title>
        <authorList>
            <person name="Mori T."/>
            <person name="Dohra H."/>
            <person name="Suzuki T."/>
            <person name="Kawagishi H."/>
            <person name="Hirai H."/>
        </authorList>
    </citation>
    <scope>NUCLEOTIDE SEQUENCE [LARGE SCALE GENOMIC DNA]</scope>
    <source>
        <strain evidence="2 3">YK-624</strain>
    </source>
</reference>
<feature type="compositionally biased region" description="Basic and acidic residues" evidence="1">
    <location>
        <begin position="105"/>
        <end position="114"/>
    </location>
</feature>
<evidence type="ECO:0000313" key="2">
    <source>
        <dbReference type="EMBL" id="GJE86043.1"/>
    </source>
</evidence>
<dbReference type="AlphaFoldDB" id="A0A9P3FZD4"/>
<feature type="compositionally biased region" description="Polar residues" evidence="1">
    <location>
        <begin position="204"/>
        <end position="216"/>
    </location>
</feature>
<sequence>MAATEVDTSKEHNHAVPGAPSGPVDTLADSLANANIQDDKSHEKANHPPREPHVYTRAQLLWISKSPLVKPPEGMPALKDWFGDWSEQQVASKKDGEPSSNGTGTRDRRFRRDPEEGDAPTRPSFRSSLSQPSQMGNFRHQSLRTADRERERDPDRDRQRDERDREGQERLRNLSDKYDRERLALSSATGALRGKERESAPHLATTTRNGQTQTVATRRAEGREAAKKKPGEVSDDWRRGGELPARAGRDDRSDTTRRDRDRRDTSRTRREPSGTRRDRDNKERDRSRRRDERDDRRDRDDYFRRDWDDRDDGYRDRDRYEPSRRDGDRDRELDEDSRRWRDDGKRDERQATRRERERGDRDRERGWDRWEPSHDRDRLDDRDGRSKRGGRDRRSGAGLDDAKDKDEKKDREKEKEPAWMETYIPNTPGGGILGGQLADGELDGIQAWKKGLKEKERKEKEAELAADTNSKPTAASVTTSTSEAGAIATTEGSLDEIQIFKMLMKKEAAKKDTDQDQDSPISPFGATPAAIGRTPPFKLKDPAVTAVSTSVDPPGILSESSSMAIASSSTSSGAQNEGAKLLSLFTQVPGDGSTAQSSKFPSPAIPTPDTFPPAVSRMFPTPPGLSPSVSQGSERPTIDLSTPSYPNSPFDPPAASRLLAFGARAGPGVAQLTPKNLQPDPSTVFGGNQPTAVGAPGQRHLGTNALGGLPNNAALQQGAELMFNMESESHPVPNPRATPSERSARSFSPFTQAHQQQVFATHENQDTMRLPQAEAMRRMAPERGMAVGPDGGFMELGGHPANFSPAGFELGNAGPTSSAMKGSRLAKFFDQKRDAQAHAQAQALRKGPGGNGFMSTSPLPGQGRDTLVMNGMANNLGDNRAMEDIFAMLQSSSQNHRASPQLQQSGRGSAAGAPFGQAPIDLQVLQQQQLQQLHQQQLMQQNRLDSLYDSRMDDRNFVPDGMVPGLRPVPRPRSREPTGLHFTDHLDEPLQVNPRLAQSQRAIEQLYSGPAPSAYGRNVGGIQQNQFRGGPGMLPGQSLPQGPPQRVHPGLANLGGRPPHDASQFLNNQLNNLSPHGGMHMQQQQQSLNNFAGAGFNGPIQRGPINPPHHNNPGSLNQLAGLGSGNGVDLRMHNQAQLLNLNNAGGMGVNNGIGGGPRGGNIGFNGQHSSAAQLQAQQLALRQQQQQQHQHQQQLQQLGMPQTHLLPPHLQQQQQQQQQGTQDLMALLMGGQRGE</sequence>
<evidence type="ECO:0000256" key="1">
    <source>
        <dbReference type="SAM" id="MobiDB-lite"/>
    </source>
</evidence>
<organism evidence="2 3">
    <name type="scientific">Phanerochaete sordida</name>
    <dbReference type="NCBI Taxonomy" id="48140"/>
    <lineage>
        <taxon>Eukaryota</taxon>
        <taxon>Fungi</taxon>
        <taxon>Dikarya</taxon>
        <taxon>Basidiomycota</taxon>
        <taxon>Agaricomycotina</taxon>
        <taxon>Agaricomycetes</taxon>
        <taxon>Polyporales</taxon>
        <taxon>Phanerochaetaceae</taxon>
        <taxon>Phanerochaete</taxon>
    </lineage>
</organism>
<evidence type="ECO:0000313" key="3">
    <source>
        <dbReference type="Proteomes" id="UP000703269"/>
    </source>
</evidence>
<feature type="compositionally biased region" description="Low complexity" evidence="1">
    <location>
        <begin position="470"/>
        <end position="486"/>
    </location>
</feature>
<gene>
    <name evidence="2" type="ORF">PsYK624_021230</name>
</gene>
<feature type="compositionally biased region" description="Basic and acidic residues" evidence="1">
    <location>
        <begin position="218"/>
        <end position="386"/>
    </location>
</feature>
<feature type="region of interest" description="Disordered" evidence="1">
    <location>
        <begin position="1173"/>
        <end position="1197"/>
    </location>
</feature>
<dbReference type="Proteomes" id="UP000703269">
    <property type="component" value="Unassembled WGS sequence"/>
</dbReference>
<feature type="compositionally biased region" description="Low complexity" evidence="1">
    <location>
        <begin position="558"/>
        <end position="574"/>
    </location>
</feature>
<feature type="region of interest" description="Disordered" evidence="1">
    <location>
        <begin position="590"/>
        <end position="636"/>
    </location>
</feature>
<feature type="region of interest" description="Disordered" evidence="1">
    <location>
        <begin position="66"/>
        <end position="438"/>
    </location>
</feature>
<dbReference type="OrthoDB" id="2504266at2759"/>
<feature type="compositionally biased region" description="Basic and acidic residues" evidence="1">
    <location>
        <begin position="453"/>
        <end position="463"/>
    </location>
</feature>
<dbReference type="EMBL" id="BPQB01000003">
    <property type="protein sequence ID" value="GJE86043.1"/>
    <property type="molecule type" value="Genomic_DNA"/>
</dbReference>
<feature type="compositionally biased region" description="Polar residues" evidence="1">
    <location>
        <begin position="627"/>
        <end position="636"/>
    </location>
</feature>
<feature type="compositionally biased region" description="Basic and acidic residues" evidence="1">
    <location>
        <begin position="392"/>
        <end position="418"/>
    </location>
</feature>
<feature type="compositionally biased region" description="Polar residues" evidence="1">
    <location>
        <begin position="891"/>
        <end position="907"/>
    </location>
</feature>
<feature type="region of interest" description="Disordered" evidence="1">
    <location>
        <begin position="508"/>
        <end position="577"/>
    </location>
</feature>
<accession>A0A9P3FZD4</accession>
<comment type="caution">
    <text evidence="2">The sequence shown here is derived from an EMBL/GenBank/DDBJ whole genome shotgun (WGS) entry which is preliminary data.</text>
</comment>
<name>A0A9P3FZD4_9APHY</name>
<keyword evidence="3" id="KW-1185">Reference proteome</keyword>
<feature type="region of interest" description="Disordered" evidence="1">
    <location>
        <begin position="891"/>
        <end position="915"/>
    </location>
</feature>
<feature type="compositionally biased region" description="Basic and acidic residues" evidence="1">
    <location>
        <begin position="145"/>
        <end position="183"/>
    </location>
</feature>
<proteinExistence type="predicted"/>
<feature type="compositionally biased region" description="Polar residues" evidence="1">
    <location>
        <begin position="124"/>
        <end position="144"/>
    </location>
</feature>
<protein>
    <submittedName>
        <fullName evidence="2">Uncharacterized protein</fullName>
    </submittedName>
</protein>